<dbReference type="Proteomes" id="UP000324091">
    <property type="component" value="Chromosome 8"/>
</dbReference>
<proteinExistence type="predicted"/>
<gene>
    <name evidence="1" type="ORF">D4764_08G0009830</name>
</gene>
<comment type="caution">
    <text evidence="1">The sequence shown here is derived from an EMBL/GenBank/DDBJ whole genome shotgun (WGS) entry which is preliminary data.</text>
</comment>
<evidence type="ECO:0000313" key="2">
    <source>
        <dbReference type="Proteomes" id="UP000324091"/>
    </source>
</evidence>
<accession>A0A5C6MPC9</accession>
<organism evidence="1 2">
    <name type="scientific">Takifugu flavidus</name>
    <name type="common">sansaifugu</name>
    <dbReference type="NCBI Taxonomy" id="433684"/>
    <lineage>
        <taxon>Eukaryota</taxon>
        <taxon>Metazoa</taxon>
        <taxon>Chordata</taxon>
        <taxon>Craniata</taxon>
        <taxon>Vertebrata</taxon>
        <taxon>Euteleostomi</taxon>
        <taxon>Actinopterygii</taxon>
        <taxon>Neopterygii</taxon>
        <taxon>Teleostei</taxon>
        <taxon>Neoteleostei</taxon>
        <taxon>Acanthomorphata</taxon>
        <taxon>Eupercaria</taxon>
        <taxon>Tetraodontiformes</taxon>
        <taxon>Tetradontoidea</taxon>
        <taxon>Tetraodontidae</taxon>
        <taxon>Takifugu</taxon>
    </lineage>
</organism>
<dbReference type="EMBL" id="RHFK02000021">
    <property type="protein sequence ID" value="TWW56996.1"/>
    <property type="molecule type" value="Genomic_DNA"/>
</dbReference>
<protein>
    <submittedName>
        <fullName evidence="1">Uncharacterized protein</fullName>
    </submittedName>
</protein>
<keyword evidence="2" id="KW-1185">Reference proteome</keyword>
<reference evidence="1 2" key="1">
    <citation type="submission" date="2019-04" db="EMBL/GenBank/DDBJ databases">
        <title>Chromosome genome assembly for Takifugu flavidus.</title>
        <authorList>
            <person name="Xiao S."/>
        </authorList>
    </citation>
    <scope>NUCLEOTIDE SEQUENCE [LARGE SCALE GENOMIC DNA]</scope>
    <source>
        <strain evidence="1">HTHZ2018</strain>
        <tissue evidence="1">Muscle</tissue>
    </source>
</reference>
<name>A0A5C6MPC9_9TELE</name>
<sequence>MPQRKRSFTFGAYGGEELNSLMARGMNEFPTYSLMRPEQ</sequence>
<evidence type="ECO:0000313" key="1">
    <source>
        <dbReference type="EMBL" id="TWW56996.1"/>
    </source>
</evidence>
<dbReference type="AlphaFoldDB" id="A0A5C6MPC9"/>